<dbReference type="PANTHER" id="PTHR43796:SF2">
    <property type="entry name" value="CARBOXYNORSPERMIDINE SYNTHASE"/>
    <property type="match status" value="1"/>
</dbReference>
<evidence type="ECO:0000313" key="2">
    <source>
        <dbReference type="EMBL" id="KUG24744.1"/>
    </source>
</evidence>
<dbReference type="Gene3D" id="3.30.360.10">
    <property type="entry name" value="Dihydrodipicolinate Reductase, domain 2"/>
    <property type="match status" value="1"/>
</dbReference>
<dbReference type="Pfam" id="PF03435">
    <property type="entry name" value="Sacchrp_dh_NADP"/>
    <property type="match status" value="1"/>
</dbReference>
<dbReference type="PANTHER" id="PTHR43796">
    <property type="entry name" value="CARBOXYNORSPERMIDINE SYNTHASE"/>
    <property type="match status" value="1"/>
</dbReference>
<comment type="caution">
    <text evidence="2">The sequence shown here is derived from an EMBL/GenBank/DDBJ whole genome shotgun (WGS) entry which is preliminary data.</text>
</comment>
<dbReference type="InterPro" id="IPR036291">
    <property type="entry name" value="NAD(P)-bd_dom_sf"/>
</dbReference>
<proteinExistence type="predicted"/>
<dbReference type="AlphaFoldDB" id="A0A0W8FUY7"/>
<organism evidence="2">
    <name type="scientific">hydrocarbon metagenome</name>
    <dbReference type="NCBI Taxonomy" id="938273"/>
    <lineage>
        <taxon>unclassified sequences</taxon>
        <taxon>metagenomes</taxon>
        <taxon>ecological metagenomes</taxon>
    </lineage>
</organism>
<dbReference type="SUPFAM" id="SSF51735">
    <property type="entry name" value="NAD(P)-binding Rossmann-fold domains"/>
    <property type="match status" value="1"/>
</dbReference>
<dbReference type="EMBL" id="LNQE01000824">
    <property type="protein sequence ID" value="KUG24744.1"/>
    <property type="molecule type" value="Genomic_DNA"/>
</dbReference>
<reference evidence="2" key="1">
    <citation type="journal article" date="2015" name="Proc. Natl. Acad. Sci. U.S.A.">
        <title>Networks of energetic and metabolic interactions define dynamics in microbial communities.</title>
        <authorList>
            <person name="Embree M."/>
            <person name="Liu J.K."/>
            <person name="Al-Bassam M.M."/>
            <person name="Zengler K."/>
        </authorList>
    </citation>
    <scope>NUCLEOTIDE SEQUENCE</scope>
</reference>
<gene>
    <name evidence="2" type="ORF">ASZ90_005435</name>
</gene>
<dbReference type="Gene3D" id="3.40.50.720">
    <property type="entry name" value="NAD(P)-binding Rossmann-like Domain"/>
    <property type="match status" value="1"/>
</dbReference>
<evidence type="ECO:0000259" key="1">
    <source>
        <dbReference type="Pfam" id="PF03435"/>
    </source>
</evidence>
<dbReference type="InterPro" id="IPR005097">
    <property type="entry name" value="Sacchrp_dh_NADP-bd"/>
</dbReference>
<name>A0A0W8FUY7_9ZZZZ</name>
<feature type="domain" description="Saccharopine dehydrogenase NADP binding" evidence="1">
    <location>
        <begin position="3"/>
        <end position="106"/>
    </location>
</feature>
<protein>
    <submittedName>
        <fullName evidence="2">Carboxynorspermidine dehydrogenase</fullName>
    </submittedName>
</protein>
<accession>A0A0W8FUY7</accession>
<sequence>MKILLLGGYGNVGKFLCDLILSNTDSSIIIVGRDELKARNFKDELSIKYNASRIETAIVDASKTDSLINAFNRSDFIINSASTIQYTKNIVDALLQTKKNYFDVLMSSPQKLNLLKAASAEFVKNNQVIITDGGFHPGLPAALIRYAAGQFDKIHSANVGSLLNMDWKFDFSSPDTIKEFIYEFKDYDSTAYVNSEWRKLSYKDYKYFYFGKPFGKKPCISMMMEELKELPDKYPSLTETGFYVSGFNWFTDYIVTPIMMIAVKNFSMQRLNSIAKLFKWSIQKFSKPPYRVILQLIAEGIKDGNKKRIKIEISHEDGYFLTAAPVVACLKQYLDGKINNPGLNYQASLISPKIFLDDLSDLGVEVNLVMS</sequence>